<dbReference type="AlphaFoldDB" id="V2WZA1"/>
<proteinExistence type="predicted"/>
<reference evidence="1 2" key="1">
    <citation type="journal article" date="2014" name="BMC Genomics">
        <title>Genome and secretome analysis of the hemibiotrophic fungal pathogen, Moniliophthora roreri, which causes frosty pod rot disease of cacao: mechanisms of the biotrophic and necrotrophic phases.</title>
        <authorList>
            <person name="Meinhardt L.W."/>
            <person name="Costa G.G.L."/>
            <person name="Thomazella D.P.T."/>
            <person name="Teixeira P.J.P.L."/>
            <person name="Carazzolle M.F."/>
            <person name="Schuster S.C."/>
            <person name="Carlson J.E."/>
            <person name="Guiltinan M.J."/>
            <person name="Mieczkowski P."/>
            <person name="Farmer A."/>
            <person name="Ramaraj T."/>
            <person name="Crozier J."/>
            <person name="Davis R.E."/>
            <person name="Shao J."/>
            <person name="Melnick R.L."/>
            <person name="Pereira G.A.G."/>
            <person name="Bailey B.A."/>
        </authorList>
    </citation>
    <scope>NUCLEOTIDE SEQUENCE [LARGE SCALE GENOMIC DNA]</scope>
    <source>
        <strain evidence="1 2">MCA 2997</strain>
    </source>
</reference>
<protein>
    <submittedName>
        <fullName evidence="1">Uncharacterized protein</fullName>
    </submittedName>
</protein>
<name>V2WZA1_MONRO</name>
<dbReference type="KEGG" id="mrr:Moror_10087"/>
<organism evidence="1 2">
    <name type="scientific">Moniliophthora roreri (strain MCA 2997)</name>
    <name type="common">Cocoa frosty pod rot fungus</name>
    <name type="synonym">Crinipellis roreri</name>
    <dbReference type="NCBI Taxonomy" id="1381753"/>
    <lineage>
        <taxon>Eukaryota</taxon>
        <taxon>Fungi</taxon>
        <taxon>Dikarya</taxon>
        <taxon>Basidiomycota</taxon>
        <taxon>Agaricomycotina</taxon>
        <taxon>Agaricomycetes</taxon>
        <taxon>Agaricomycetidae</taxon>
        <taxon>Agaricales</taxon>
        <taxon>Marasmiineae</taxon>
        <taxon>Marasmiaceae</taxon>
        <taxon>Moniliophthora</taxon>
    </lineage>
</organism>
<gene>
    <name evidence="1" type="ORF">Moror_10087</name>
</gene>
<keyword evidence="2" id="KW-1185">Reference proteome</keyword>
<accession>V2WZA1</accession>
<evidence type="ECO:0000313" key="1">
    <source>
        <dbReference type="EMBL" id="ESK85525.1"/>
    </source>
</evidence>
<comment type="caution">
    <text evidence="1">The sequence shown here is derived from an EMBL/GenBank/DDBJ whole genome shotgun (WGS) entry which is preliminary data.</text>
</comment>
<dbReference type="EMBL" id="AWSO01001058">
    <property type="protein sequence ID" value="ESK85525.1"/>
    <property type="molecule type" value="Genomic_DNA"/>
</dbReference>
<sequence length="129" mass="14797">METLTMNLGYQHQFFHISFSWPLAQRIQHLTFDYWSFRRPDNDMRNTEEMGPLAERLVRLATGDEEGRYNSEVANSASGTDTISLSRSLTAIHCLSRHIVPVQLSRVKTIPLYGMPRHSFTPVTRISAS</sequence>
<dbReference type="Proteomes" id="UP000017559">
    <property type="component" value="Unassembled WGS sequence"/>
</dbReference>
<dbReference type="HOGENOM" id="CLU_1949376_0_0_1"/>
<evidence type="ECO:0000313" key="2">
    <source>
        <dbReference type="Proteomes" id="UP000017559"/>
    </source>
</evidence>